<dbReference type="SUPFAM" id="SSF81606">
    <property type="entry name" value="PP2C-like"/>
    <property type="match status" value="1"/>
</dbReference>
<evidence type="ECO:0000313" key="3">
    <source>
        <dbReference type="Proteomes" id="UP001049518"/>
    </source>
</evidence>
<feature type="region of interest" description="Disordered" evidence="1">
    <location>
        <begin position="16"/>
        <end position="46"/>
    </location>
</feature>
<organism evidence="2 3">
    <name type="scientific">Actinomadura graeca</name>
    <dbReference type="NCBI Taxonomy" id="2750812"/>
    <lineage>
        <taxon>Bacteria</taxon>
        <taxon>Bacillati</taxon>
        <taxon>Actinomycetota</taxon>
        <taxon>Actinomycetes</taxon>
        <taxon>Streptosporangiales</taxon>
        <taxon>Thermomonosporaceae</taxon>
        <taxon>Actinomadura</taxon>
    </lineage>
</organism>
<protein>
    <recommendedName>
        <fullName evidence="4">PPM-type phosphatase domain-containing protein</fullName>
    </recommendedName>
</protein>
<proteinExistence type="predicted"/>
<evidence type="ECO:0000313" key="2">
    <source>
        <dbReference type="EMBL" id="QXJ25949.1"/>
    </source>
</evidence>
<dbReference type="EMBL" id="CP059572">
    <property type="protein sequence ID" value="QXJ25949.1"/>
    <property type="molecule type" value="Genomic_DNA"/>
</dbReference>
<name>A0ABX8R4G6_9ACTN</name>
<dbReference type="RefSeq" id="WP_231332162.1">
    <property type="nucleotide sequence ID" value="NZ_CP059572.1"/>
</dbReference>
<keyword evidence="3" id="KW-1185">Reference proteome</keyword>
<evidence type="ECO:0008006" key="4">
    <source>
        <dbReference type="Google" id="ProtNLM"/>
    </source>
</evidence>
<accession>A0ABX8R4G6</accession>
<dbReference type="Proteomes" id="UP001049518">
    <property type="component" value="Chromosome"/>
</dbReference>
<dbReference type="Gene3D" id="3.60.40.10">
    <property type="entry name" value="PPM-type phosphatase domain"/>
    <property type="match status" value="1"/>
</dbReference>
<dbReference type="InterPro" id="IPR036457">
    <property type="entry name" value="PPM-type-like_dom_sf"/>
</dbReference>
<sequence>MSGRAASSSGFGVLLAAPARSSPRRSGNTLTRHIGRGEPEAAAPDPGWRRLLLCSDGLTRHLSDPDLRDLLTTHLDVQATADALVQAALQGGSDNIAVAVIGNQASADG</sequence>
<gene>
    <name evidence="2" type="ORF">AGRA3207_007518</name>
</gene>
<evidence type="ECO:0000256" key="1">
    <source>
        <dbReference type="SAM" id="MobiDB-lite"/>
    </source>
</evidence>
<reference evidence="2" key="1">
    <citation type="submission" date="2020-07" db="EMBL/GenBank/DDBJ databases">
        <authorList>
            <person name="Tarantini F.S."/>
            <person name="Hong K.W."/>
            <person name="Chan K.G."/>
        </authorList>
    </citation>
    <scope>NUCLEOTIDE SEQUENCE</scope>
    <source>
        <strain evidence="2">32-07</strain>
    </source>
</reference>